<dbReference type="InterPro" id="IPR014748">
    <property type="entry name" value="Enoyl-CoA_hydra_C"/>
</dbReference>
<sequence length="274" mass="30261">MLSLRRTLCSAPSLLSRELYQGESVVRLILNDVKRRNALSLEMIEELTKELEKVNSIRKVRSVIISSDGPAFSSGHDLRELKAKKGHDFHQKVFDRCGNLMLLMRRMEIPVIAEVRGIAAAAGCQLVASCDIVVAADNSKFMVPGQKVGLFCSTPGIALARAIPHKVALEMLFTGEPIDAQTALQCGLVSRVVPEKEVKFEALRIAELIGQHSRSVTALGKAFFYAQSELGVKEAYRYGGKVMVENLKLKDAQEGITAFTEKRKALFCHKDDKC</sequence>
<dbReference type="InterPro" id="IPR001753">
    <property type="entry name" value="Enoyl-CoA_hydra/iso"/>
</dbReference>
<keyword evidence="8" id="KW-1185">Reference proteome</keyword>
<name>A0A7I4YXL3_HAECO</name>
<evidence type="ECO:0000313" key="8">
    <source>
        <dbReference type="Proteomes" id="UP000025227"/>
    </source>
</evidence>
<dbReference type="InterPro" id="IPR029045">
    <property type="entry name" value="ClpP/crotonase-like_dom_sf"/>
</dbReference>
<evidence type="ECO:0000256" key="3">
    <source>
        <dbReference type="ARBA" id="ARBA00022946"/>
    </source>
</evidence>
<evidence type="ECO:0000256" key="6">
    <source>
        <dbReference type="ARBA" id="ARBA00037410"/>
    </source>
</evidence>
<keyword evidence="3" id="KW-0809">Transit peptide</keyword>
<dbReference type="GO" id="GO:0016836">
    <property type="term" value="F:hydro-lyase activity"/>
    <property type="evidence" value="ECO:0007669"/>
    <property type="project" value="TreeGrafter"/>
</dbReference>
<accession>A0A7I4YXL3</accession>
<protein>
    <recommendedName>
        <fullName evidence="7">Enoyl-CoA hydratase domain-containing protein 3, mitochondrial</fullName>
    </recommendedName>
</protein>
<dbReference type="GO" id="GO:0006631">
    <property type="term" value="P:fatty acid metabolic process"/>
    <property type="evidence" value="ECO:0007669"/>
    <property type="project" value="UniProtKB-KW"/>
</dbReference>
<dbReference type="WBParaSite" id="HCON_00147490-00001">
    <property type="protein sequence ID" value="HCON_00147490-00001"/>
    <property type="gene ID" value="HCON_00147490"/>
</dbReference>
<dbReference type="Pfam" id="PF00378">
    <property type="entry name" value="ECH_1"/>
    <property type="match status" value="1"/>
</dbReference>
<dbReference type="GO" id="GO:0005739">
    <property type="term" value="C:mitochondrion"/>
    <property type="evidence" value="ECO:0007669"/>
    <property type="project" value="UniProtKB-SubCell"/>
</dbReference>
<dbReference type="Gene3D" id="1.10.12.10">
    <property type="entry name" value="Lyase 2-enoyl-coa Hydratase, Chain A, domain 2"/>
    <property type="match status" value="1"/>
</dbReference>
<evidence type="ECO:0000256" key="5">
    <source>
        <dbReference type="ARBA" id="ARBA00023128"/>
    </source>
</evidence>
<dbReference type="Proteomes" id="UP000025227">
    <property type="component" value="Unplaced"/>
</dbReference>
<proteinExistence type="predicted"/>
<comment type="subcellular location">
    <subcellularLocation>
        <location evidence="1">Mitochondrion</location>
    </subcellularLocation>
</comment>
<evidence type="ECO:0000256" key="2">
    <source>
        <dbReference type="ARBA" id="ARBA00022832"/>
    </source>
</evidence>
<dbReference type="NCBIfam" id="NF006008">
    <property type="entry name" value="PRK08139.1"/>
    <property type="match status" value="1"/>
</dbReference>
<dbReference type="CDD" id="cd06558">
    <property type="entry name" value="crotonase-like"/>
    <property type="match status" value="1"/>
</dbReference>
<dbReference type="OrthoDB" id="2139957at2759"/>
<comment type="function">
    <text evidence="6">May play a role in fatty acid biosynthesis and insulin sensitivity.</text>
</comment>
<keyword evidence="5" id="KW-0496">Mitochondrion</keyword>
<evidence type="ECO:0000256" key="7">
    <source>
        <dbReference type="ARBA" id="ARBA00040545"/>
    </source>
</evidence>
<evidence type="ECO:0000256" key="4">
    <source>
        <dbReference type="ARBA" id="ARBA00023098"/>
    </source>
</evidence>
<dbReference type="InterPro" id="IPR052377">
    <property type="entry name" value="Mitochondrial_ECH-domain"/>
</dbReference>
<dbReference type="Gene3D" id="3.90.226.10">
    <property type="entry name" value="2-enoyl-CoA Hydratase, Chain A, domain 1"/>
    <property type="match status" value="1"/>
</dbReference>
<keyword evidence="4" id="KW-0443">Lipid metabolism</keyword>
<reference evidence="9" key="1">
    <citation type="submission" date="2020-12" db="UniProtKB">
        <authorList>
            <consortium name="WormBaseParasite"/>
        </authorList>
    </citation>
    <scope>IDENTIFICATION</scope>
    <source>
        <strain evidence="9">MHco3</strain>
    </source>
</reference>
<organism evidence="8 9">
    <name type="scientific">Haemonchus contortus</name>
    <name type="common">Barber pole worm</name>
    <dbReference type="NCBI Taxonomy" id="6289"/>
    <lineage>
        <taxon>Eukaryota</taxon>
        <taxon>Metazoa</taxon>
        <taxon>Ecdysozoa</taxon>
        <taxon>Nematoda</taxon>
        <taxon>Chromadorea</taxon>
        <taxon>Rhabditida</taxon>
        <taxon>Rhabditina</taxon>
        <taxon>Rhabditomorpha</taxon>
        <taxon>Strongyloidea</taxon>
        <taxon>Trichostrongylidae</taxon>
        <taxon>Haemonchus</taxon>
    </lineage>
</organism>
<dbReference type="AlphaFoldDB" id="A0A7I4YXL3"/>
<dbReference type="SUPFAM" id="SSF52096">
    <property type="entry name" value="ClpP/crotonase"/>
    <property type="match status" value="1"/>
</dbReference>
<keyword evidence="2" id="KW-0276">Fatty acid metabolism</keyword>
<evidence type="ECO:0000313" key="9">
    <source>
        <dbReference type="WBParaSite" id="HCON_00147490-00001"/>
    </source>
</evidence>
<evidence type="ECO:0000256" key="1">
    <source>
        <dbReference type="ARBA" id="ARBA00004173"/>
    </source>
</evidence>
<dbReference type="PANTHER" id="PTHR43602:SF1">
    <property type="entry name" value="ENOYL-COA HYDRATASE DOMAIN-CONTAINING PROTEIN 3, MITOCHONDRIAL"/>
    <property type="match status" value="1"/>
</dbReference>
<dbReference type="OMA" id="SCDMVVC"/>
<dbReference type="PANTHER" id="PTHR43602">
    <property type="match status" value="1"/>
</dbReference>